<dbReference type="EMBL" id="JAKKPZ010000006">
    <property type="protein sequence ID" value="KAI1720175.1"/>
    <property type="molecule type" value="Genomic_DNA"/>
</dbReference>
<evidence type="ECO:0000256" key="3">
    <source>
        <dbReference type="ARBA" id="ARBA00022833"/>
    </source>
</evidence>
<dbReference type="GO" id="GO:0006357">
    <property type="term" value="P:regulation of transcription by RNA polymerase II"/>
    <property type="evidence" value="ECO:0007669"/>
    <property type="project" value="TreeGrafter"/>
</dbReference>
<dbReference type="InterPro" id="IPR013088">
    <property type="entry name" value="Znf_NHR/GATA"/>
</dbReference>
<keyword evidence="3 9" id="KW-0862">Zinc</keyword>
<dbReference type="Gene3D" id="1.10.565.10">
    <property type="entry name" value="Retinoid X Receptor"/>
    <property type="match status" value="1"/>
</dbReference>
<dbReference type="SUPFAM" id="SSF48508">
    <property type="entry name" value="Nuclear receptor ligand-binding domain"/>
    <property type="match status" value="1"/>
</dbReference>
<evidence type="ECO:0000256" key="2">
    <source>
        <dbReference type="ARBA" id="ARBA00022771"/>
    </source>
</evidence>
<dbReference type="PANTHER" id="PTHR46011">
    <property type="entry name" value="NUCLEAR HORMONE RECEPTOR FAMILY MEMBER NHR-86-RELATED"/>
    <property type="match status" value="1"/>
</dbReference>
<comment type="subcellular location">
    <subcellularLocation>
        <location evidence="9">Nucleus</location>
    </subcellularLocation>
</comment>
<evidence type="ECO:0000256" key="6">
    <source>
        <dbReference type="ARBA" id="ARBA00023163"/>
    </source>
</evidence>
<keyword evidence="12" id="KW-1185">Reference proteome</keyword>
<dbReference type="PRINTS" id="PR00047">
    <property type="entry name" value="STROIDFINGER"/>
</dbReference>
<evidence type="ECO:0000259" key="10">
    <source>
        <dbReference type="PROSITE" id="PS51030"/>
    </source>
</evidence>
<dbReference type="GO" id="GO:0005634">
    <property type="term" value="C:nucleus"/>
    <property type="evidence" value="ECO:0007669"/>
    <property type="project" value="UniProtKB-SubCell"/>
</dbReference>
<comment type="similarity">
    <text evidence="9">Belongs to the nuclear hormone receptor family.</text>
</comment>
<name>A0AAD4R3I0_9BILA</name>
<keyword evidence="1 9" id="KW-0479">Metal-binding</keyword>
<feature type="domain" description="Nuclear receptor" evidence="10">
    <location>
        <begin position="145"/>
        <end position="223"/>
    </location>
</feature>
<keyword evidence="2 9" id="KW-0863">Zinc-finger</keyword>
<keyword evidence="5 9" id="KW-0238">DNA-binding</keyword>
<evidence type="ECO:0000256" key="9">
    <source>
        <dbReference type="RuleBase" id="RU004334"/>
    </source>
</evidence>
<evidence type="ECO:0000256" key="8">
    <source>
        <dbReference type="ARBA" id="ARBA00023242"/>
    </source>
</evidence>
<dbReference type="Gene3D" id="3.30.50.10">
    <property type="entry name" value="Erythroid Transcription Factor GATA-1, subunit A"/>
    <property type="match status" value="1"/>
</dbReference>
<dbReference type="InterPro" id="IPR000536">
    <property type="entry name" value="Nucl_hrmn_rcpt_lig-bd"/>
</dbReference>
<proteinExistence type="inferred from homology"/>
<dbReference type="SMART" id="SM00399">
    <property type="entry name" value="ZnF_C4"/>
    <property type="match status" value="1"/>
</dbReference>
<evidence type="ECO:0000256" key="5">
    <source>
        <dbReference type="ARBA" id="ARBA00023125"/>
    </source>
</evidence>
<dbReference type="PANTHER" id="PTHR46011:SF32">
    <property type="entry name" value="NUCLEAR HORMONE RECEPTOR FAMILY"/>
    <property type="match status" value="1"/>
</dbReference>
<comment type="caution">
    <text evidence="11">The sequence shown here is derived from an EMBL/GenBank/DDBJ whole genome shotgun (WGS) entry which is preliminary data.</text>
</comment>
<dbReference type="Pfam" id="PF00105">
    <property type="entry name" value="zf-C4"/>
    <property type="match status" value="1"/>
</dbReference>
<accession>A0AAD4R3I0</accession>
<dbReference type="PROSITE" id="PS51030">
    <property type="entry name" value="NUCLEAR_REC_DBD_2"/>
    <property type="match status" value="1"/>
</dbReference>
<keyword evidence="7 9" id="KW-0675">Receptor</keyword>
<dbReference type="AlphaFoldDB" id="A0AAD4R3I0"/>
<evidence type="ECO:0000256" key="7">
    <source>
        <dbReference type="ARBA" id="ARBA00023170"/>
    </source>
</evidence>
<dbReference type="Proteomes" id="UP001201812">
    <property type="component" value="Unassembled WGS sequence"/>
</dbReference>
<keyword evidence="8 9" id="KW-0539">Nucleus</keyword>
<organism evidence="11 12">
    <name type="scientific">Ditylenchus destructor</name>
    <dbReference type="NCBI Taxonomy" id="166010"/>
    <lineage>
        <taxon>Eukaryota</taxon>
        <taxon>Metazoa</taxon>
        <taxon>Ecdysozoa</taxon>
        <taxon>Nematoda</taxon>
        <taxon>Chromadorea</taxon>
        <taxon>Rhabditida</taxon>
        <taxon>Tylenchina</taxon>
        <taxon>Tylenchomorpha</taxon>
        <taxon>Sphaerularioidea</taxon>
        <taxon>Anguinidae</taxon>
        <taxon>Anguininae</taxon>
        <taxon>Ditylenchus</taxon>
    </lineage>
</organism>
<dbReference type="GO" id="GO:0003700">
    <property type="term" value="F:DNA-binding transcription factor activity"/>
    <property type="evidence" value="ECO:0007669"/>
    <property type="project" value="InterPro"/>
</dbReference>
<evidence type="ECO:0000256" key="4">
    <source>
        <dbReference type="ARBA" id="ARBA00023015"/>
    </source>
</evidence>
<evidence type="ECO:0000313" key="12">
    <source>
        <dbReference type="Proteomes" id="UP001201812"/>
    </source>
</evidence>
<sequence length="550" mass="61909">MNSTPCAFATSFSEEMDLRSLKFGTVDIFSESPETIFNYGSLNFDSQDTLKLMGVINAPQNEFQPIEAPDLNACTSNLHLQNLLFLAHTQLFNQNYGDSFENCMVETEGTSQNYASLLVDIDAGVTKTDKLSYIEGVNYHSSKYNQKCTICRIEDATVFHFGVDVCTGCRAFFRRSVAQQKTYRCLNSRLCGNNTLVPNRRVCKFCRFQRCIDAGMLKSKEMLQLQKMDSNGNVVAANCDTSLAHLAIPLTSAESETDTKCSFSANPSNNVLEQFILLRKRITYERLQDHYKGPQISCPRDVRHHAALSLKEFGLLSKGLDQMYPFNSLSPEDKEVLWAEYSICWTVSEICWSTIRNGGHYTNTCYHVDGSYIQLDDEGARTHWGALIDLIPIERTEYRSLVFEALIPPLLAAGISLNSNLCPEIAKASLSEEEISAFVLLIFTRQEVLGMVSESTADALLDLRQKMLSNLADHLKSNNNDVAERMGQIIFLISNFQSHINLLKNSIKLIRVATSTNNVFPDEYTNLLDSAEKTLQERVIRKLQSCSFPD</sequence>
<evidence type="ECO:0000256" key="1">
    <source>
        <dbReference type="ARBA" id="ARBA00022723"/>
    </source>
</evidence>
<dbReference type="SMART" id="SM00430">
    <property type="entry name" value="HOLI"/>
    <property type="match status" value="1"/>
</dbReference>
<dbReference type="GO" id="GO:0008270">
    <property type="term" value="F:zinc ion binding"/>
    <property type="evidence" value="ECO:0007669"/>
    <property type="project" value="UniProtKB-KW"/>
</dbReference>
<dbReference type="InterPro" id="IPR035500">
    <property type="entry name" value="NHR-like_dom_sf"/>
</dbReference>
<dbReference type="Pfam" id="PF00104">
    <property type="entry name" value="Hormone_recep"/>
    <property type="match status" value="1"/>
</dbReference>
<dbReference type="GO" id="GO:0043565">
    <property type="term" value="F:sequence-specific DNA binding"/>
    <property type="evidence" value="ECO:0007669"/>
    <property type="project" value="InterPro"/>
</dbReference>
<dbReference type="PROSITE" id="PS00031">
    <property type="entry name" value="NUCLEAR_REC_DBD_1"/>
    <property type="match status" value="1"/>
</dbReference>
<evidence type="ECO:0000313" key="11">
    <source>
        <dbReference type="EMBL" id="KAI1720175.1"/>
    </source>
</evidence>
<gene>
    <name evidence="11" type="ORF">DdX_05551</name>
</gene>
<dbReference type="SUPFAM" id="SSF57716">
    <property type="entry name" value="Glucocorticoid receptor-like (DNA-binding domain)"/>
    <property type="match status" value="1"/>
</dbReference>
<keyword evidence="6 9" id="KW-0804">Transcription</keyword>
<reference evidence="11" key="1">
    <citation type="submission" date="2022-01" db="EMBL/GenBank/DDBJ databases">
        <title>Genome Sequence Resource for Two Populations of Ditylenchus destructor, the Migratory Endoparasitic Phytonematode.</title>
        <authorList>
            <person name="Zhang H."/>
            <person name="Lin R."/>
            <person name="Xie B."/>
        </authorList>
    </citation>
    <scope>NUCLEOTIDE SEQUENCE</scope>
    <source>
        <strain evidence="11">BazhouSP</strain>
    </source>
</reference>
<protein>
    <submittedName>
        <fullName evidence="11">Zinc finger, c4 type (Two domains) domain-containing protein</fullName>
    </submittedName>
</protein>
<dbReference type="InterPro" id="IPR001628">
    <property type="entry name" value="Znf_hrmn_rcpt"/>
</dbReference>
<keyword evidence="4 9" id="KW-0805">Transcription regulation</keyword>